<dbReference type="AlphaFoldDB" id="A0A6J1MY67"/>
<reference evidence="3" key="1">
    <citation type="submission" date="2025-08" db="UniProtKB">
        <authorList>
            <consortium name="RefSeq"/>
        </authorList>
    </citation>
    <scope>IDENTIFICATION</scope>
</reference>
<feature type="signal peptide" evidence="1">
    <location>
        <begin position="1"/>
        <end position="19"/>
    </location>
</feature>
<dbReference type="OrthoDB" id="8195871at2759"/>
<evidence type="ECO:0000256" key="1">
    <source>
        <dbReference type="SAM" id="SignalP"/>
    </source>
</evidence>
<dbReference type="RefSeq" id="XP_023937783.2">
    <property type="nucleotide sequence ID" value="XM_024082015.2"/>
</dbReference>
<dbReference type="GeneID" id="112045722"/>
<protein>
    <submittedName>
        <fullName evidence="3">U-scoloptoxin(20)-Cw1a-like</fullName>
    </submittedName>
</protein>
<dbReference type="Proteomes" id="UP001652582">
    <property type="component" value="Chromosome 26"/>
</dbReference>
<accession>A0A6J1MY67</accession>
<evidence type="ECO:0000313" key="3">
    <source>
        <dbReference type="RefSeq" id="XP_023937783.2"/>
    </source>
</evidence>
<dbReference type="PROSITE" id="PS51257">
    <property type="entry name" value="PROKAR_LIPOPROTEIN"/>
    <property type="match status" value="1"/>
</dbReference>
<sequence length="107" mass="12059">MIKITLFISLAIIASVAFASSLSCQSCGAECAPACGTRRFRSCCFNYLRRKRGDDKVLYPHHGFRKEIGNQRPAFVDDSELWSIVTNDYKPSYLDNMIENALQTEDA</sequence>
<proteinExistence type="predicted"/>
<feature type="chain" id="PRO_5045665279" evidence="1">
    <location>
        <begin position="20"/>
        <end position="107"/>
    </location>
</feature>
<gene>
    <name evidence="3" type="primary">LOC112045722</name>
</gene>
<name>A0A6J1MY67_BICAN</name>
<keyword evidence="1" id="KW-0732">Signal</keyword>
<keyword evidence="2" id="KW-1185">Reference proteome</keyword>
<organism evidence="2 3">
    <name type="scientific">Bicyclus anynana</name>
    <name type="common">Squinting bush brown butterfly</name>
    <dbReference type="NCBI Taxonomy" id="110368"/>
    <lineage>
        <taxon>Eukaryota</taxon>
        <taxon>Metazoa</taxon>
        <taxon>Ecdysozoa</taxon>
        <taxon>Arthropoda</taxon>
        <taxon>Hexapoda</taxon>
        <taxon>Insecta</taxon>
        <taxon>Pterygota</taxon>
        <taxon>Neoptera</taxon>
        <taxon>Endopterygota</taxon>
        <taxon>Lepidoptera</taxon>
        <taxon>Glossata</taxon>
        <taxon>Ditrysia</taxon>
        <taxon>Papilionoidea</taxon>
        <taxon>Nymphalidae</taxon>
        <taxon>Satyrinae</taxon>
        <taxon>Satyrini</taxon>
        <taxon>Mycalesina</taxon>
        <taxon>Bicyclus</taxon>
    </lineage>
</organism>
<dbReference type="KEGG" id="bany:112045722"/>
<evidence type="ECO:0000313" key="2">
    <source>
        <dbReference type="Proteomes" id="UP001652582"/>
    </source>
</evidence>